<evidence type="ECO:0000313" key="1">
    <source>
        <dbReference type="EMBL" id="CAA9242046.1"/>
    </source>
</evidence>
<dbReference type="Pfam" id="PF07676">
    <property type="entry name" value="PD40"/>
    <property type="match status" value="3"/>
</dbReference>
<sequence length="384" mass="39049">MRRSFLRAGAAAALGLGPQLVDWSWLGSSGRGAHAQATLPAGRIAVLAENALWLLDAGGSRRRLAAGTGGWLQDPSWSPDGATLVYTHVQLRAGVGAAAPGGIPWPSGEVYAVRPGSPGAEPGLLLRREAPNETLVSAAWSPDGRSLYAVRRRPSATAPAFTSISDILRLDLGTGERSVISAPADSSELNVGPDGSLALIAETGPAVTGVRDTSLLRVLADGTVQELASTAPTAAVPSLGLVATPRFSPDGRKIAFIAGEGPAGAMAMAGAAGAGLPGNSQADRGVGRFAAQVIGTGPRAAQAHGAVGWPWVANLETGQLWRVPSGPHDDLTGLAWLPDDPAAPGMERLLLLDAQGIAAVRVADGALQRFVTPVNGATALAYRD</sequence>
<accession>A0A6J4I4I1</accession>
<name>A0A6J4I4I1_9CHLR</name>
<proteinExistence type="predicted"/>
<dbReference type="Gene3D" id="2.120.10.30">
    <property type="entry name" value="TolB, C-terminal domain"/>
    <property type="match status" value="2"/>
</dbReference>
<organism evidence="1">
    <name type="scientific">uncultured Chloroflexota bacterium</name>
    <dbReference type="NCBI Taxonomy" id="166587"/>
    <lineage>
        <taxon>Bacteria</taxon>
        <taxon>Bacillati</taxon>
        <taxon>Chloroflexota</taxon>
        <taxon>environmental samples</taxon>
    </lineage>
</organism>
<dbReference type="EMBL" id="CADCTC010000101">
    <property type="protein sequence ID" value="CAA9242046.1"/>
    <property type="molecule type" value="Genomic_DNA"/>
</dbReference>
<evidence type="ECO:0008006" key="2">
    <source>
        <dbReference type="Google" id="ProtNLM"/>
    </source>
</evidence>
<dbReference type="SUPFAM" id="SSF69304">
    <property type="entry name" value="Tricorn protease N-terminal domain"/>
    <property type="match status" value="1"/>
</dbReference>
<gene>
    <name evidence="1" type="ORF">AVDCRST_MAG77-1595</name>
</gene>
<dbReference type="InterPro" id="IPR011659">
    <property type="entry name" value="WD40"/>
</dbReference>
<dbReference type="InterPro" id="IPR011042">
    <property type="entry name" value="6-blade_b-propeller_TolB-like"/>
</dbReference>
<dbReference type="AlphaFoldDB" id="A0A6J4I4I1"/>
<reference evidence="1" key="1">
    <citation type="submission" date="2020-02" db="EMBL/GenBank/DDBJ databases">
        <authorList>
            <person name="Meier V. D."/>
        </authorList>
    </citation>
    <scope>NUCLEOTIDE SEQUENCE</scope>
    <source>
        <strain evidence="1">AVDCRST_MAG77</strain>
    </source>
</reference>
<protein>
    <recommendedName>
        <fullName evidence="2">TolB protein, periplasmic protein involved in the tonb-independent uptake of group A colicins</fullName>
    </recommendedName>
</protein>